<dbReference type="AlphaFoldDB" id="A0A1I3V5C6"/>
<protein>
    <submittedName>
        <fullName evidence="1">Uncharacterized protein</fullName>
    </submittedName>
</protein>
<gene>
    <name evidence="1" type="ORF">SAMN04488095_0093</name>
</gene>
<dbReference type="Proteomes" id="UP000199110">
    <property type="component" value="Unassembled WGS sequence"/>
</dbReference>
<organism evidence="1 2">
    <name type="scientific">Jannaschia pohangensis</name>
    <dbReference type="NCBI Taxonomy" id="390807"/>
    <lineage>
        <taxon>Bacteria</taxon>
        <taxon>Pseudomonadati</taxon>
        <taxon>Pseudomonadota</taxon>
        <taxon>Alphaproteobacteria</taxon>
        <taxon>Rhodobacterales</taxon>
        <taxon>Roseobacteraceae</taxon>
        <taxon>Jannaschia</taxon>
    </lineage>
</organism>
<dbReference type="EMBL" id="FORA01000016">
    <property type="protein sequence ID" value="SFJ90475.1"/>
    <property type="molecule type" value="Genomic_DNA"/>
</dbReference>
<reference evidence="1 2" key="1">
    <citation type="submission" date="2016-10" db="EMBL/GenBank/DDBJ databases">
        <authorList>
            <person name="de Groot N.N."/>
        </authorList>
    </citation>
    <scope>NUCLEOTIDE SEQUENCE [LARGE SCALE GENOMIC DNA]</scope>
    <source>
        <strain evidence="1 2">DSM 19073</strain>
    </source>
</reference>
<sequence length="68" mass="7068">PPPTEEISAGLEDIATDWARLKPILAGLAENPDVDDATRADIFAGMNGLTGKMNTVVGLFDAASKQGL</sequence>
<proteinExistence type="predicted"/>
<evidence type="ECO:0000313" key="2">
    <source>
        <dbReference type="Proteomes" id="UP000199110"/>
    </source>
</evidence>
<accession>A0A1I3V5C6</accession>
<evidence type="ECO:0000313" key="1">
    <source>
        <dbReference type="EMBL" id="SFJ90475.1"/>
    </source>
</evidence>
<name>A0A1I3V5C6_9RHOB</name>
<dbReference type="RefSeq" id="WP_175484976.1">
    <property type="nucleotide sequence ID" value="NZ_FORA01000016.1"/>
</dbReference>
<feature type="non-terminal residue" evidence="1">
    <location>
        <position position="1"/>
    </location>
</feature>
<keyword evidence="2" id="KW-1185">Reference proteome</keyword>